<evidence type="ECO:0008006" key="4">
    <source>
        <dbReference type="Google" id="ProtNLM"/>
    </source>
</evidence>
<dbReference type="Gene3D" id="1.25.40.10">
    <property type="entry name" value="Tetratricopeptide repeat domain"/>
    <property type="match status" value="1"/>
</dbReference>
<evidence type="ECO:0000256" key="1">
    <source>
        <dbReference type="SAM" id="MobiDB-lite"/>
    </source>
</evidence>
<dbReference type="GeneID" id="28899850"/>
<feature type="compositionally biased region" description="Basic residues" evidence="1">
    <location>
        <begin position="11"/>
        <end position="20"/>
    </location>
</feature>
<dbReference type="EMBL" id="KV407455">
    <property type="protein sequence ID" value="KZF25051.1"/>
    <property type="molecule type" value="Genomic_DNA"/>
</dbReference>
<dbReference type="InterPro" id="IPR011990">
    <property type="entry name" value="TPR-like_helical_dom_sf"/>
</dbReference>
<reference evidence="2 3" key="1">
    <citation type="journal article" date="2016" name="Fungal Biol.">
        <title>The genome of Xylona heveae provides a window into fungal endophytism.</title>
        <authorList>
            <person name="Gazis R."/>
            <person name="Kuo A."/>
            <person name="Riley R."/>
            <person name="LaButti K."/>
            <person name="Lipzen A."/>
            <person name="Lin J."/>
            <person name="Amirebrahimi M."/>
            <person name="Hesse C.N."/>
            <person name="Spatafora J.W."/>
            <person name="Henrissat B."/>
            <person name="Hainaut M."/>
            <person name="Grigoriev I.V."/>
            <person name="Hibbett D.S."/>
        </authorList>
    </citation>
    <scope>NUCLEOTIDE SEQUENCE [LARGE SCALE GENOMIC DNA]</scope>
    <source>
        <strain evidence="2 3">TC161</strain>
    </source>
</reference>
<name>A0A165IL11_XYLHT</name>
<dbReference type="RefSeq" id="XP_018190606.1">
    <property type="nucleotide sequence ID" value="XM_018334713.1"/>
</dbReference>
<protein>
    <recommendedName>
        <fullName evidence="4">TPR-like protein</fullName>
    </recommendedName>
</protein>
<dbReference type="InParanoid" id="A0A165IL11"/>
<dbReference type="OMA" id="MRFFMRA"/>
<evidence type="ECO:0000313" key="2">
    <source>
        <dbReference type="EMBL" id="KZF25051.1"/>
    </source>
</evidence>
<keyword evidence="3" id="KW-1185">Reference proteome</keyword>
<dbReference type="Proteomes" id="UP000076632">
    <property type="component" value="Unassembled WGS sequence"/>
</dbReference>
<accession>A0A165IL11</accession>
<proteinExistence type="predicted"/>
<dbReference type="AlphaFoldDB" id="A0A165IL11"/>
<feature type="region of interest" description="Disordered" evidence="1">
    <location>
        <begin position="184"/>
        <end position="219"/>
    </location>
</feature>
<evidence type="ECO:0000313" key="3">
    <source>
        <dbReference type="Proteomes" id="UP000076632"/>
    </source>
</evidence>
<feature type="compositionally biased region" description="Low complexity" evidence="1">
    <location>
        <begin position="200"/>
        <end position="219"/>
    </location>
</feature>
<gene>
    <name evidence="2" type="ORF">L228DRAFT_265536</name>
</gene>
<dbReference type="OrthoDB" id="5328412at2759"/>
<dbReference type="SUPFAM" id="SSF48452">
    <property type="entry name" value="TPR-like"/>
    <property type="match status" value="1"/>
</dbReference>
<sequence length="513" mass="55837">MPKPKQFVKETKKKGAKPRAVKQGPETADEFLEAGVEFEEAGEKWRAGDAAKSTRFFIRAIDNYDTALRSFPDSFDNAYNKARVQYQITQHPTLAAQIPTPTIELLRIALDSHQYALKLKQDNADVLFNTAQVLTSLAESLTESAQQSAEARTEAGKALEEAIELFQRCLTLQEFQLAESQKQMQIAEGQEADAQGENVEAPSSSAQPEEAESGPESPEQQQWFFIEEPVTTETILDTAIAQLETLTALCGLVASGAIENNLSWIEEYATNLFQTKVSDYATSTDRVAEVALTRANLMCALAEAGFRTGRVDVETYEREVRSAFPDGLDLSQDPEGLCEKADALVTFNVAVQESLIATPNALDSQALDRLSAVRWQHLTTALTSFTAASKLPSAENAAKIHIARGDVELLRRRLGDAPSHYAVAIRNGPTLVKNAQTYYRGAAAVARSSGSSKDAVEGSVKEAVAAFIIGNSDLLRTIQNSVGQQQVVDVLEEMFSDGIVGSEFSMSLETLGL</sequence>
<organism evidence="2 3">
    <name type="scientific">Xylona heveae (strain CBS 132557 / TC161)</name>
    <dbReference type="NCBI Taxonomy" id="1328760"/>
    <lineage>
        <taxon>Eukaryota</taxon>
        <taxon>Fungi</taxon>
        <taxon>Dikarya</taxon>
        <taxon>Ascomycota</taxon>
        <taxon>Pezizomycotina</taxon>
        <taxon>Xylonomycetes</taxon>
        <taxon>Xylonales</taxon>
        <taxon>Xylonaceae</taxon>
        <taxon>Xylona</taxon>
    </lineage>
</organism>
<feature type="region of interest" description="Disordered" evidence="1">
    <location>
        <begin position="1"/>
        <end position="27"/>
    </location>
</feature>